<evidence type="ECO:0000256" key="8">
    <source>
        <dbReference type="ARBA" id="ARBA00023136"/>
    </source>
</evidence>
<evidence type="ECO:0000256" key="10">
    <source>
        <dbReference type="ARBA" id="ARBA00026209"/>
    </source>
</evidence>
<keyword evidence="7" id="KW-0862">Zinc</keyword>
<dbReference type="InterPro" id="IPR000225">
    <property type="entry name" value="Armadillo"/>
</dbReference>
<dbReference type="InterPro" id="IPR011989">
    <property type="entry name" value="ARM-like"/>
</dbReference>
<keyword evidence="5" id="KW-0677">Repeat</keyword>
<dbReference type="AlphaFoldDB" id="A0AAD5H4V4"/>
<feature type="compositionally biased region" description="Basic and acidic residues" evidence="13">
    <location>
        <begin position="478"/>
        <end position="492"/>
    </location>
</feature>
<keyword evidence="6 11" id="KW-0863">Zinc-finger</keyword>
<organism evidence="16 17">
    <name type="scientific">Chlorella ohadii</name>
    <dbReference type="NCBI Taxonomy" id="2649997"/>
    <lineage>
        <taxon>Eukaryota</taxon>
        <taxon>Viridiplantae</taxon>
        <taxon>Chlorophyta</taxon>
        <taxon>core chlorophytes</taxon>
        <taxon>Trebouxiophyceae</taxon>
        <taxon>Chlorellales</taxon>
        <taxon>Chlorellaceae</taxon>
        <taxon>Chlorella clade</taxon>
        <taxon>Chlorella</taxon>
    </lineage>
</organism>
<accession>A0AAD5H4V4</accession>
<keyword evidence="8" id="KW-0472">Membrane</keyword>
<dbReference type="InterPro" id="IPR058678">
    <property type="entry name" value="ARM_PUB"/>
</dbReference>
<proteinExistence type="inferred from homology"/>
<dbReference type="SUPFAM" id="SSF48371">
    <property type="entry name" value="ARM repeat"/>
    <property type="match status" value="2"/>
</dbReference>
<protein>
    <recommendedName>
        <fullName evidence="10">Vacuolar protein 8</fullName>
    </recommendedName>
</protein>
<dbReference type="InterPro" id="IPR045156">
    <property type="entry name" value="Vac8"/>
</dbReference>
<feature type="region of interest" description="Disordered" evidence="13">
    <location>
        <begin position="462"/>
        <end position="513"/>
    </location>
</feature>
<evidence type="ECO:0000256" key="1">
    <source>
        <dbReference type="ARBA" id="ARBA00004592"/>
    </source>
</evidence>
<evidence type="ECO:0000256" key="13">
    <source>
        <dbReference type="SAM" id="MobiDB-lite"/>
    </source>
</evidence>
<dbReference type="GO" id="GO:0005774">
    <property type="term" value="C:vacuolar membrane"/>
    <property type="evidence" value="ECO:0007669"/>
    <property type="project" value="UniProtKB-SubCell"/>
</dbReference>
<dbReference type="PANTHER" id="PTHR47249">
    <property type="entry name" value="VACUOLAR PROTEIN 8"/>
    <property type="match status" value="1"/>
</dbReference>
<dbReference type="InterPro" id="IPR016024">
    <property type="entry name" value="ARM-type_fold"/>
</dbReference>
<sequence length="574" mass="58836">MMAAGVPKALVALLVHPNSLTAAKQWACRTLGQLTDGSESSRCQAIVAAGAVPALLQGLVSDSPADVQAAAALALAELTGSPEPEISRSACAAGGVQLLVPLLSSPHEEARRSAVAVLRNLAADSEECRAALAASALPALVQLLRDADPATKANAAHTLTRVSDDQVGHSAAIVQHGALPHLMHLLGRGDAEQQQAAAGAVHALSMDGQAAAAAAAGAVGRLVHLLRRADYDGLMADAALALDSLALEHPECCADAAAAIPSLVSLLASCDQKACSNAAAALAHIVSEDAEAASAAAQHGAVAALVRAAQRSTEASTLQELMWALSQIATEPGAGQQLEAAGGVLLLVQLLRHNDAGVQHSTAWAVRFFAHTIPAQLVAAGAICALLGALHSGTSGPDPEPGLQQAAAEALGQLAAGSLRRSRFIVASGGIAALRPLLDEEEAQRAAAWALRQLAVVEPSALEGVPDASDSESESSWEDERSSGSDEWHSDAGSEQDGPEGGTEEAQQRQQQEQQQQRHCTVCGATRAAGVKLRLCAGCRTPGLLFCSTECQRQAWPSHRAECREAQAAARRKN</sequence>
<evidence type="ECO:0000256" key="9">
    <source>
        <dbReference type="ARBA" id="ARBA00023288"/>
    </source>
</evidence>
<comment type="similarity">
    <text evidence="2">Belongs to the beta-catenin family.</text>
</comment>
<comment type="subcellular location">
    <subcellularLocation>
        <location evidence="1">Vacuole membrane</location>
        <topology evidence="1">Lipid-anchor</topology>
    </subcellularLocation>
</comment>
<dbReference type="Gene3D" id="1.25.10.10">
    <property type="entry name" value="Leucine-rich Repeat Variant"/>
    <property type="match status" value="2"/>
</dbReference>
<keyword evidence="17" id="KW-1185">Reference proteome</keyword>
<evidence type="ECO:0000256" key="2">
    <source>
        <dbReference type="ARBA" id="ARBA00005462"/>
    </source>
</evidence>
<evidence type="ECO:0000256" key="3">
    <source>
        <dbReference type="ARBA" id="ARBA00022554"/>
    </source>
</evidence>
<reference evidence="16" key="1">
    <citation type="submission" date="2020-11" db="EMBL/GenBank/DDBJ databases">
        <title>Chlorella ohadii genome sequencing and assembly.</title>
        <authorList>
            <person name="Murik O."/>
            <person name="Treves H."/>
            <person name="Kedem I."/>
            <person name="Shotland Y."/>
            <person name="Kaplan A."/>
        </authorList>
    </citation>
    <scope>NUCLEOTIDE SEQUENCE</scope>
    <source>
        <strain evidence="16">1</strain>
    </source>
</reference>
<dbReference type="PANTHER" id="PTHR47249:SF1">
    <property type="entry name" value="VACUOLAR PROTEIN 8"/>
    <property type="match status" value="1"/>
</dbReference>
<evidence type="ECO:0000256" key="5">
    <source>
        <dbReference type="ARBA" id="ARBA00022737"/>
    </source>
</evidence>
<feature type="signal peptide" evidence="14">
    <location>
        <begin position="1"/>
        <end position="22"/>
    </location>
</feature>
<evidence type="ECO:0000259" key="15">
    <source>
        <dbReference type="PROSITE" id="PS50865"/>
    </source>
</evidence>
<evidence type="ECO:0000313" key="17">
    <source>
        <dbReference type="Proteomes" id="UP001205105"/>
    </source>
</evidence>
<keyword evidence="4" id="KW-0479">Metal-binding</keyword>
<dbReference type="SUPFAM" id="SSF144232">
    <property type="entry name" value="HIT/MYND zinc finger-like"/>
    <property type="match status" value="1"/>
</dbReference>
<comment type="caution">
    <text evidence="16">The sequence shown here is derived from an EMBL/GenBank/DDBJ whole genome shotgun (WGS) entry which is preliminary data.</text>
</comment>
<feature type="chain" id="PRO_5042205653" description="Vacuolar protein 8" evidence="14">
    <location>
        <begin position="23"/>
        <end position="574"/>
    </location>
</feature>
<evidence type="ECO:0000256" key="7">
    <source>
        <dbReference type="ARBA" id="ARBA00022833"/>
    </source>
</evidence>
<gene>
    <name evidence="16" type="ORF">COHA_006087</name>
</gene>
<name>A0AAD5H4V4_9CHLO</name>
<dbReference type="PROSITE" id="PS50176">
    <property type="entry name" value="ARM_REPEAT"/>
    <property type="match status" value="1"/>
</dbReference>
<dbReference type="GO" id="GO:0043495">
    <property type="term" value="F:protein-membrane adaptor activity"/>
    <property type="evidence" value="ECO:0007669"/>
    <property type="project" value="InterPro"/>
</dbReference>
<dbReference type="Pfam" id="PF25598">
    <property type="entry name" value="ARM_PUB"/>
    <property type="match status" value="1"/>
</dbReference>
<dbReference type="Pfam" id="PF01753">
    <property type="entry name" value="zf-MYND"/>
    <property type="match status" value="1"/>
</dbReference>
<keyword evidence="3" id="KW-0926">Vacuole</keyword>
<dbReference type="EMBL" id="JADXDR010000083">
    <property type="protein sequence ID" value="KAI7840305.1"/>
    <property type="molecule type" value="Genomic_DNA"/>
</dbReference>
<dbReference type="Gene3D" id="6.10.140.2220">
    <property type="match status" value="1"/>
</dbReference>
<dbReference type="InterPro" id="IPR002893">
    <property type="entry name" value="Znf_MYND"/>
</dbReference>
<keyword evidence="9" id="KW-0449">Lipoprotein</keyword>
<feature type="repeat" description="ARM" evidence="12">
    <location>
        <begin position="94"/>
        <end position="136"/>
    </location>
</feature>
<feature type="compositionally biased region" description="Low complexity" evidence="13">
    <location>
        <begin position="504"/>
        <end position="513"/>
    </location>
</feature>
<evidence type="ECO:0000313" key="16">
    <source>
        <dbReference type="EMBL" id="KAI7840305.1"/>
    </source>
</evidence>
<evidence type="ECO:0000256" key="12">
    <source>
        <dbReference type="PROSITE-ProRule" id="PRU00259"/>
    </source>
</evidence>
<dbReference type="Proteomes" id="UP001205105">
    <property type="component" value="Unassembled WGS sequence"/>
</dbReference>
<dbReference type="PROSITE" id="PS50865">
    <property type="entry name" value="ZF_MYND_2"/>
    <property type="match status" value="1"/>
</dbReference>
<keyword evidence="14" id="KW-0732">Signal</keyword>
<evidence type="ECO:0000256" key="11">
    <source>
        <dbReference type="PROSITE-ProRule" id="PRU00134"/>
    </source>
</evidence>
<evidence type="ECO:0000256" key="6">
    <source>
        <dbReference type="ARBA" id="ARBA00022771"/>
    </source>
</evidence>
<dbReference type="SMART" id="SM00185">
    <property type="entry name" value="ARM"/>
    <property type="match status" value="10"/>
</dbReference>
<evidence type="ECO:0000256" key="14">
    <source>
        <dbReference type="SAM" id="SignalP"/>
    </source>
</evidence>
<dbReference type="GO" id="GO:0008270">
    <property type="term" value="F:zinc ion binding"/>
    <property type="evidence" value="ECO:0007669"/>
    <property type="project" value="UniProtKB-KW"/>
</dbReference>
<dbReference type="GO" id="GO:0071562">
    <property type="term" value="P:nucleus-vacuole junction assembly"/>
    <property type="evidence" value="ECO:0007669"/>
    <property type="project" value="InterPro"/>
</dbReference>
<feature type="domain" description="MYND-type" evidence="15">
    <location>
        <begin position="520"/>
        <end position="563"/>
    </location>
</feature>
<evidence type="ECO:0000256" key="4">
    <source>
        <dbReference type="ARBA" id="ARBA00022723"/>
    </source>
</evidence>